<accession>A0A158AHZ2</accession>
<evidence type="ECO:0000313" key="6">
    <source>
        <dbReference type="EMBL" id="SAK57424.1"/>
    </source>
</evidence>
<evidence type="ECO:0000259" key="5">
    <source>
        <dbReference type="PROSITE" id="PS50977"/>
    </source>
</evidence>
<reference evidence="6" key="1">
    <citation type="submission" date="2016-01" db="EMBL/GenBank/DDBJ databases">
        <authorList>
            <person name="Peeters C."/>
        </authorList>
    </citation>
    <scope>NUCLEOTIDE SEQUENCE [LARGE SCALE GENOMIC DNA]</scope>
    <source>
        <strain evidence="6">LMG 29318</strain>
    </source>
</reference>
<comment type="caution">
    <text evidence="6">The sequence shown here is derived from an EMBL/GenBank/DDBJ whole genome shotgun (WGS) entry which is preliminary data.</text>
</comment>
<dbReference type="EMBL" id="FCOF02000008">
    <property type="protein sequence ID" value="SAK57424.1"/>
    <property type="molecule type" value="Genomic_DNA"/>
</dbReference>
<organism evidence="6 7">
    <name type="scientific">Caballeronia catudaia</name>
    <dbReference type="NCBI Taxonomy" id="1777136"/>
    <lineage>
        <taxon>Bacteria</taxon>
        <taxon>Pseudomonadati</taxon>
        <taxon>Pseudomonadota</taxon>
        <taxon>Betaproteobacteria</taxon>
        <taxon>Burkholderiales</taxon>
        <taxon>Burkholderiaceae</taxon>
        <taxon>Caballeronia</taxon>
    </lineage>
</organism>
<evidence type="ECO:0000313" key="7">
    <source>
        <dbReference type="Proteomes" id="UP000054870"/>
    </source>
</evidence>
<dbReference type="PANTHER" id="PTHR47506">
    <property type="entry name" value="TRANSCRIPTIONAL REGULATORY PROTEIN"/>
    <property type="match status" value="1"/>
</dbReference>
<gene>
    <name evidence="6" type="ORF">AWB75_02218</name>
</gene>
<dbReference type="AlphaFoldDB" id="A0A158AHZ2"/>
<dbReference type="GO" id="GO:0003677">
    <property type="term" value="F:DNA binding"/>
    <property type="evidence" value="ECO:0007669"/>
    <property type="project" value="UniProtKB-UniRule"/>
</dbReference>
<evidence type="ECO:0000256" key="4">
    <source>
        <dbReference type="PROSITE-ProRule" id="PRU00335"/>
    </source>
</evidence>
<keyword evidence="7" id="KW-1185">Reference proteome</keyword>
<dbReference type="InterPro" id="IPR036271">
    <property type="entry name" value="Tet_transcr_reg_TetR-rel_C_sf"/>
</dbReference>
<dbReference type="OrthoDB" id="9798857at2"/>
<evidence type="ECO:0000256" key="2">
    <source>
        <dbReference type="ARBA" id="ARBA00023125"/>
    </source>
</evidence>
<dbReference type="InterPro" id="IPR009057">
    <property type="entry name" value="Homeodomain-like_sf"/>
</dbReference>
<keyword evidence="1" id="KW-0805">Transcription regulation</keyword>
<keyword evidence="3" id="KW-0804">Transcription</keyword>
<dbReference type="PROSITE" id="PS50977">
    <property type="entry name" value="HTH_TETR_2"/>
    <property type="match status" value="1"/>
</dbReference>
<dbReference type="PRINTS" id="PR00455">
    <property type="entry name" value="HTHTETR"/>
</dbReference>
<dbReference type="Pfam" id="PF00440">
    <property type="entry name" value="TetR_N"/>
    <property type="match status" value="1"/>
</dbReference>
<protein>
    <submittedName>
        <fullName evidence="6">TetR family transcriptional regulator</fullName>
    </submittedName>
</protein>
<dbReference type="Gene3D" id="1.10.10.60">
    <property type="entry name" value="Homeodomain-like"/>
    <property type="match status" value="1"/>
</dbReference>
<keyword evidence="2 4" id="KW-0238">DNA-binding</keyword>
<sequence length="186" mass="20382">MGRSQVEKLETHQRIIDIAAKRFRERGIDGVSIADVMKEAGLTVGGFYKHFASRDELVVEAFKHALHDIESWEAAIPVSPRRAMRSYLSESHRDNPETACPLSALANDMGRSSDAARELVSSEVRKIVDLISRASRAEHAATKRNDALFILSACVGAVALSRAVSDRRLSKQILDGALTGVLDKLS</sequence>
<feature type="domain" description="HTH tetR-type" evidence="5">
    <location>
        <begin position="9"/>
        <end position="69"/>
    </location>
</feature>
<dbReference type="SUPFAM" id="SSF48498">
    <property type="entry name" value="Tetracyclin repressor-like, C-terminal domain"/>
    <property type="match status" value="1"/>
</dbReference>
<evidence type="ECO:0000256" key="3">
    <source>
        <dbReference type="ARBA" id="ARBA00023163"/>
    </source>
</evidence>
<name>A0A158AHZ2_9BURK</name>
<feature type="DNA-binding region" description="H-T-H motif" evidence="4">
    <location>
        <begin position="32"/>
        <end position="51"/>
    </location>
</feature>
<dbReference type="Gene3D" id="1.10.357.10">
    <property type="entry name" value="Tetracycline Repressor, domain 2"/>
    <property type="match status" value="1"/>
</dbReference>
<dbReference type="Proteomes" id="UP000054870">
    <property type="component" value="Unassembled WGS sequence"/>
</dbReference>
<proteinExistence type="predicted"/>
<dbReference type="InterPro" id="IPR001647">
    <property type="entry name" value="HTH_TetR"/>
</dbReference>
<dbReference type="PANTHER" id="PTHR47506:SF7">
    <property type="entry name" value="TRANSCRIPTIONAL REGULATORY PROTEIN"/>
    <property type="match status" value="1"/>
</dbReference>
<dbReference type="SUPFAM" id="SSF46689">
    <property type="entry name" value="Homeodomain-like"/>
    <property type="match status" value="1"/>
</dbReference>
<evidence type="ECO:0000256" key="1">
    <source>
        <dbReference type="ARBA" id="ARBA00023015"/>
    </source>
</evidence>